<evidence type="ECO:0000313" key="2">
    <source>
        <dbReference type="Proteomes" id="UP000595140"/>
    </source>
</evidence>
<name>A0A484KHG0_9ASTE</name>
<accession>A0A484KHG0</accession>
<dbReference type="EMBL" id="OOIL02000161">
    <property type="protein sequence ID" value="VFQ61366.1"/>
    <property type="molecule type" value="Genomic_DNA"/>
</dbReference>
<dbReference type="AlphaFoldDB" id="A0A484KHG0"/>
<reference evidence="1 2" key="1">
    <citation type="submission" date="2018-04" db="EMBL/GenBank/DDBJ databases">
        <authorList>
            <person name="Vogel A."/>
        </authorList>
    </citation>
    <scope>NUCLEOTIDE SEQUENCE [LARGE SCALE GENOMIC DNA]</scope>
</reference>
<keyword evidence="2" id="KW-1185">Reference proteome</keyword>
<gene>
    <name evidence="1" type="ORF">CCAM_LOCUS3142</name>
</gene>
<organism evidence="1 2">
    <name type="scientific">Cuscuta campestris</name>
    <dbReference type="NCBI Taxonomy" id="132261"/>
    <lineage>
        <taxon>Eukaryota</taxon>
        <taxon>Viridiplantae</taxon>
        <taxon>Streptophyta</taxon>
        <taxon>Embryophyta</taxon>
        <taxon>Tracheophyta</taxon>
        <taxon>Spermatophyta</taxon>
        <taxon>Magnoliopsida</taxon>
        <taxon>eudicotyledons</taxon>
        <taxon>Gunneridae</taxon>
        <taxon>Pentapetalae</taxon>
        <taxon>asterids</taxon>
        <taxon>lamiids</taxon>
        <taxon>Solanales</taxon>
        <taxon>Convolvulaceae</taxon>
        <taxon>Cuscuteae</taxon>
        <taxon>Cuscuta</taxon>
        <taxon>Cuscuta subgen. Grammica</taxon>
        <taxon>Cuscuta sect. Cleistogrammica</taxon>
    </lineage>
</organism>
<proteinExistence type="predicted"/>
<evidence type="ECO:0000313" key="1">
    <source>
        <dbReference type="EMBL" id="VFQ61366.1"/>
    </source>
</evidence>
<protein>
    <submittedName>
        <fullName evidence="1">Uncharacterized protein</fullName>
    </submittedName>
</protein>
<sequence>MFSSLIQDSSPVAYPWSDKNNFCVSCTALSCCACCDTEAAIFAFKTQLEAQLLSHFYFRQGLFSFVEIFLPLDEKQVAVSQAMQLSTLSRGSLWKQPLYFQVGARAIRQRGMHSQEY</sequence>
<dbReference type="Proteomes" id="UP000595140">
    <property type="component" value="Unassembled WGS sequence"/>
</dbReference>